<accession>A0A6H2C1A5</accession>
<evidence type="ECO:0000313" key="2">
    <source>
        <dbReference type="Proteomes" id="UP000502433"/>
    </source>
</evidence>
<dbReference type="RefSeq" id="WP_041458214.1">
    <property type="nucleotide sequence ID" value="NZ_CP051206.1"/>
</dbReference>
<organism evidence="1 2">
    <name type="scientific">Dolichospermum flos-aquae CCAP 1403/13F</name>
    <dbReference type="NCBI Taxonomy" id="315271"/>
    <lineage>
        <taxon>Bacteria</taxon>
        <taxon>Bacillati</taxon>
        <taxon>Cyanobacteriota</taxon>
        <taxon>Cyanophyceae</taxon>
        <taxon>Nostocales</taxon>
        <taxon>Aphanizomenonaceae</taxon>
        <taxon>Dolichospermum</taxon>
    </lineage>
</organism>
<dbReference type="AlphaFoldDB" id="A0A6H2C1A5"/>
<reference evidence="1 2" key="2">
    <citation type="submission" date="2020-04" db="EMBL/GenBank/DDBJ databases">
        <authorList>
            <person name="Fomenkov A."/>
            <person name="Anton B.P."/>
            <person name="Roberts R.J."/>
        </authorList>
    </citation>
    <scope>NUCLEOTIDE SEQUENCE [LARGE SCALE GENOMIC DNA]</scope>
    <source>
        <strain evidence="1 2">CCAP 1403/13f</strain>
    </source>
</reference>
<dbReference type="KEGG" id="dfs:HGD76_12075"/>
<gene>
    <name evidence="1" type="ORF">HGD76_12075</name>
</gene>
<sequence length="71" mass="8548">MQIKEMTAEQLQNLIRTTVDEMLDEYFGDPDEDKEIKESFKQSLLEIRRKRQEGRPTIPLAEVYKRYGIER</sequence>
<proteinExistence type="predicted"/>
<name>A0A6H2C1A5_DOLFA</name>
<dbReference type="EMBL" id="CP051206">
    <property type="protein sequence ID" value="QJB44794.1"/>
    <property type="molecule type" value="Genomic_DNA"/>
</dbReference>
<dbReference type="Proteomes" id="UP000502433">
    <property type="component" value="Chromosome"/>
</dbReference>
<protein>
    <recommendedName>
        <fullName evidence="3">Addiction module protein</fullName>
    </recommendedName>
</protein>
<evidence type="ECO:0000313" key="1">
    <source>
        <dbReference type="EMBL" id="QJB44794.1"/>
    </source>
</evidence>
<evidence type="ECO:0008006" key="3">
    <source>
        <dbReference type="Google" id="ProtNLM"/>
    </source>
</evidence>
<reference evidence="1 2" key="1">
    <citation type="submission" date="2020-04" db="EMBL/GenBank/DDBJ databases">
        <title>Genome-Wide Identification of 5-Methylcytosine Sites in Bacterial Genomes By High-Throughput Sequencing of MspJI Restriction Fragments.</title>
        <authorList>
            <person name="Wu V."/>
        </authorList>
    </citation>
    <scope>NUCLEOTIDE SEQUENCE [LARGE SCALE GENOMIC DNA]</scope>
    <source>
        <strain evidence="1 2">CCAP 1403/13f</strain>
    </source>
</reference>